<comment type="caution">
    <text evidence="2">The sequence shown here is derived from an EMBL/GenBank/DDBJ whole genome shotgun (WGS) entry which is preliminary data.</text>
</comment>
<name>A0A852T6U9_9BACI</name>
<feature type="domain" description="SPOR" evidence="1">
    <location>
        <begin position="1"/>
        <end position="75"/>
    </location>
</feature>
<dbReference type="InterPro" id="IPR002901">
    <property type="entry name" value="MGlyc_endo_b_GlcNAc-like_dom"/>
</dbReference>
<dbReference type="SUPFAM" id="SSF110997">
    <property type="entry name" value="Sporulation related repeat"/>
    <property type="match status" value="1"/>
</dbReference>
<reference evidence="3" key="2">
    <citation type="submission" date="2020-08" db="EMBL/GenBank/DDBJ databases">
        <title>The Agave Microbiome: Exploring the role of microbial communities in plant adaptations to desert environments.</title>
        <authorList>
            <person name="Partida-Martinez L.P."/>
        </authorList>
    </citation>
    <scope>NUCLEOTIDE SEQUENCE [LARGE SCALE GENOMIC DNA]</scope>
    <source>
        <strain evidence="3">AT2.8</strain>
    </source>
</reference>
<reference evidence="3" key="1">
    <citation type="submission" date="2020-07" db="EMBL/GenBank/DDBJ databases">
        <authorList>
            <person name="Partida-Martinez L."/>
            <person name="Huntemann M."/>
            <person name="Clum A."/>
            <person name="Wang J."/>
            <person name="Palaniappan K."/>
            <person name="Ritter S."/>
            <person name="Chen I.-M."/>
            <person name="Stamatis D."/>
            <person name="Reddy T."/>
            <person name="O'Malley R."/>
            <person name="Daum C."/>
            <person name="Shapiro N."/>
            <person name="Ivanova N."/>
            <person name="Kyrpides N."/>
            <person name="Woyke T."/>
        </authorList>
    </citation>
    <scope>NUCLEOTIDE SEQUENCE [LARGE SCALE GENOMIC DNA]</scope>
    <source>
        <strain evidence="3">AT2.8</strain>
    </source>
</reference>
<evidence type="ECO:0000313" key="2">
    <source>
        <dbReference type="EMBL" id="NYE03559.1"/>
    </source>
</evidence>
<evidence type="ECO:0000259" key="1">
    <source>
        <dbReference type="PROSITE" id="PS51724"/>
    </source>
</evidence>
<dbReference type="Pfam" id="PF05036">
    <property type="entry name" value="SPOR"/>
    <property type="match status" value="1"/>
</dbReference>
<dbReference type="InterPro" id="IPR007730">
    <property type="entry name" value="SPOR-like_dom"/>
</dbReference>
<proteinExistence type="predicted"/>
<dbReference type="Proteomes" id="UP000548423">
    <property type="component" value="Unassembled WGS sequence"/>
</dbReference>
<protein>
    <recommendedName>
        <fullName evidence="1">SPOR domain-containing protein</fullName>
    </recommendedName>
</protein>
<dbReference type="EMBL" id="JACCBX010000001">
    <property type="protein sequence ID" value="NYE03559.1"/>
    <property type="molecule type" value="Genomic_DNA"/>
</dbReference>
<dbReference type="AlphaFoldDB" id="A0A852T6U9"/>
<dbReference type="InterPro" id="IPR036680">
    <property type="entry name" value="SPOR-like_sf"/>
</dbReference>
<sequence>MYKVFAGPFKSRENAQERVAFLRSKGIQSFIVSTVISGETWFRVQAGAFSTWENADKRVNEIKAKTGINAFILTDNVGSSTTSSTVSSPRSIDLNPSSILGTTQLSAEQMNAYVRTINPHAPLLGEYYKTFGEYYGIRGDVAFAQALQETGYFRFTGDVRSSQNNFAGIGATGGGARGAGFNTPEEGVLAHLQHLYAYATTAALPDKYPLVDPRFHLVNRGSATTWTALNGKWAVPGTTYGQSILSIYRRMAEA</sequence>
<dbReference type="GO" id="GO:0042834">
    <property type="term" value="F:peptidoglycan binding"/>
    <property type="evidence" value="ECO:0007669"/>
    <property type="project" value="InterPro"/>
</dbReference>
<gene>
    <name evidence="2" type="ORF">F4694_000278</name>
</gene>
<dbReference type="Gene3D" id="3.30.70.1070">
    <property type="entry name" value="Sporulation related repeat"/>
    <property type="match status" value="1"/>
</dbReference>
<accession>A0A852T6U9</accession>
<dbReference type="Pfam" id="PF01832">
    <property type="entry name" value="Glucosaminidase"/>
    <property type="match status" value="1"/>
</dbReference>
<dbReference type="PROSITE" id="PS51724">
    <property type="entry name" value="SPOR"/>
    <property type="match status" value="1"/>
</dbReference>
<evidence type="ECO:0000313" key="3">
    <source>
        <dbReference type="Proteomes" id="UP000548423"/>
    </source>
</evidence>
<organism evidence="2 3">
    <name type="scientific">Neobacillus niacini</name>
    <dbReference type="NCBI Taxonomy" id="86668"/>
    <lineage>
        <taxon>Bacteria</taxon>
        <taxon>Bacillati</taxon>
        <taxon>Bacillota</taxon>
        <taxon>Bacilli</taxon>
        <taxon>Bacillales</taxon>
        <taxon>Bacillaceae</taxon>
        <taxon>Neobacillus</taxon>
    </lineage>
</organism>
<dbReference type="GO" id="GO:0004040">
    <property type="term" value="F:amidase activity"/>
    <property type="evidence" value="ECO:0007669"/>
    <property type="project" value="InterPro"/>
</dbReference>